<feature type="chain" id="PRO_5009178271" evidence="1">
    <location>
        <begin position="27"/>
        <end position="102"/>
    </location>
</feature>
<protein>
    <submittedName>
        <fullName evidence="2">Uncharacterized protein</fullName>
    </submittedName>
</protein>
<evidence type="ECO:0000256" key="1">
    <source>
        <dbReference type="SAM" id="SignalP"/>
    </source>
</evidence>
<feature type="signal peptide" evidence="1">
    <location>
        <begin position="1"/>
        <end position="26"/>
    </location>
</feature>
<keyword evidence="1" id="KW-0732">Signal</keyword>
<sequence length="102" mass="11244">MKKIIGSLFVSATLVSLFAVPKTAQAASRWNIFDIEGSIEIPGWASGNKEPEYVIHETTTTGVPPLIIQHTKGGKTGFLTRKEYHKLPGATEWYAKYSGHIQ</sequence>
<gene>
    <name evidence="2" type="ORF">BCR24_06945</name>
</gene>
<organism evidence="2 3">
    <name type="scientific">Enterococcus ureilyticus</name>
    <dbReference type="NCBI Taxonomy" id="1131292"/>
    <lineage>
        <taxon>Bacteria</taxon>
        <taxon>Bacillati</taxon>
        <taxon>Bacillota</taxon>
        <taxon>Bacilli</taxon>
        <taxon>Lactobacillales</taxon>
        <taxon>Enterococcaceae</taxon>
        <taxon>Enterococcus</taxon>
    </lineage>
</organism>
<dbReference type="Proteomes" id="UP000094469">
    <property type="component" value="Unassembled WGS sequence"/>
</dbReference>
<accession>A0A1E5H9H7</accession>
<keyword evidence="3" id="KW-1185">Reference proteome</keyword>
<reference evidence="3" key="1">
    <citation type="submission" date="2016-09" db="EMBL/GenBank/DDBJ databases">
        <authorList>
            <person name="Gulvik C.A."/>
        </authorList>
    </citation>
    <scope>NUCLEOTIDE SEQUENCE [LARGE SCALE GENOMIC DNA]</scope>
    <source>
        <strain evidence="3">LMG 26676</strain>
    </source>
</reference>
<dbReference type="STRING" id="1131292.BCR24_06945"/>
<evidence type="ECO:0000313" key="2">
    <source>
        <dbReference type="EMBL" id="OEG21602.1"/>
    </source>
</evidence>
<evidence type="ECO:0000313" key="3">
    <source>
        <dbReference type="Proteomes" id="UP000094469"/>
    </source>
</evidence>
<dbReference type="OrthoDB" id="2185373at2"/>
<dbReference type="AlphaFoldDB" id="A0A1E5H9H7"/>
<proteinExistence type="predicted"/>
<dbReference type="EMBL" id="MIKC01000039">
    <property type="protein sequence ID" value="OEG21602.1"/>
    <property type="molecule type" value="Genomic_DNA"/>
</dbReference>
<dbReference type="RefSeq" id="WP_069640994.1">
    <property type="nucleotide sequence ID" value="NZ_JAFBEZ010000005.1"/>
</dbReference>
<name>A0A1E5H9H7_9ENTE</name>
<comment type="caution">
    <text evidence="2">The sequence shown here is derived from an EMBL/GenBank/DDBJ whole genome shotgun (WGS) entry which is preliminary data.</text>
</comment>